<keyword evidence="6 10" id="KW-1133">Transmembrane helix</keyword>
<dbReference type="InterPro" id="IPR039428">
    <property type="entry name" value="NUOK/Mnh_C1-like"/>
</dbReference>
<dbReference type="Gene3D" id="1.10.287.3510">
    <property type="match status" value="1"/>
</dbReference>
<dbReference type="AlphaFoldDB" id="A0A224AB18"/>
<organism evidence="11">
    <name type="scientific">Zaptyx stimpsoni</name>
    <dbReference type="NCBI Taxonomy" id="1885718"/>
    <lineage>
        <taxon>Eukaryota</taxon>
        <taxon>Metazoa</taxon>
        <taxon>Spiralia</taxon>
        <taxon>Lophotrochozoa</taxon>
        <taxon>Mollusca</taxon>
        <taxon>Gastropoda</taxon>
        <taxon>Heterobranchia</taxon>
        <taxon>Euthyneura</taxon>
        <taxon>Panpulmonata</taxon>
        <taxon>Eupulmonata</taxon>
        <taxon>Stylommatophora</taxon>
        <taxon>Helicina</taxon>
        <taxon>Clausilioidea</taxon>
        <taxon>Clausiliidae</taxon>
        <taxon>Phaedusinae</taxon>
        <taxon>Zaptyx</taxon>
    </lineage>
</organism>
<keyword evidence="5" id="KW-1278">Translocase</keyword>
<evidence type="ECO:0000256" key="3">
    <source>
        <dbReference type="ARBA" id="ARBA00016612"/>
    </source>
</evidence>
<keyword evidence="7" id="KW-0520">NAD</keyword>
<evidence type="ECO:0000256" key="6">
    <source>
        <dbReference type="ARBA" id="ARBA00022989"/>
    </source>
</evidence>
<proteinExistence type="inferred from homology"/>
<comment type="subcellular location">
    <subcellularLocation>
        <location evidence="1">Membrane</location>
        <topology evidence="1">Multi-pass membrane protein</topology>
    </subcellularLocation>
</comment>
<geneLocation type="mitochondrion" evidence="11"/>
<dbReference type="GO" id="GO:0016020">
    <property type="term" value="C:membrane"/>
    <property type="evidence" value="ECO:0007669"/>
    <property type="project" value="UniProtKB-SubCell"/>
</dbReference>
<comment type="similarity">
    <text evidence="2">Belongs to the complex I subunit 4L family.</text>
</comment>
<feature type="transmembrane region" description="Helical" evidence="10">
    <location>
        <begin position="31"/>
        <end position="51"/>
    </location>
</feature>
<dbReference type="EMBL" id="LC171907">
    <property type="protein sequence ID" value="BBA10097.1"/>
    <property type="molecule type" value="Genomic_DNA"/>
</dbReference>
<evidence type="ECO:0000313" key="11">
    <source>
        <dbReference type="EMBL" id="BBA10097.1"/>
    </source>
</evidence>
<evidence type="ECO:0000256" key="5">
    <source>
        <dbReference type="ARBA" id="ARBA00022967"/>
    </source>
</evidence>
<evidence type="ECO:0000256" key="1">
    <source>
        <dbReference type="ARBA" id="ARBA00004141"/>
    </source>
</evidence>
<keyword evidence="11" id="KW-0496">Mitochondrion</keyword>
<protein>
    <recommendedName>
        <fullName evidence="3">NADH-ubiquinone oxidoreductase chain 4L</fullName>
    </recommendedName>
    <alternativeName>
        <fullName evidence="9">NADH dehydrogenase subunit 4L</fullName>
    </alternativeName>
</protein>
<evidence type="ECO:0000256" key="7">
    <source>
        <dbReference type="ARBA" id="ARBA00023027"/>
    </source>
</evidence>
<reference evidence="11" key="1">
    <citation type="journal article" date="2017" name="Zool. J. Linn. Soc.">
        <title>Molecular phylogeny, frequent parallel evolution and new system of Japanese clausiliid land snails (Gastropoda: Stylommatophora).</title>
        <authorList>
            <person name="Motochin R."/>
            <person name="Wang M."/>
            <person name="Ueshima R."/>
        </authorList>
    </citation>
    <scope>NUCLEOTIDE SEQUENCE</scope>
    <source>
        <strain evidence="11">A687</strain>
        <tissue evidence="11">Muscle</tissue>
    </source>
</reference>
<evidence type="ECO:0000256" key="8">
    <source>
        <dbReference type="ARBA" id="ARBA00023136"/>
    </source>
</evidence>
<name>A0A224AB18_9EUPU</name>
<accession>A0A224AB18</accession>
<evidence type="ECO:0000256" key="9">
    <source>
        <dbReference type="ARBA" id="ARBA00031586"/>
    </source>
</evidence>
<evidence type="ECO:0000256" key="10">
    <source>
        <dbReference type="SAM" id="Phobius"/>
    </source>
</evidence>
<evidence type="ECO:0000256" key="4">
    <source>
        <dbReference type="ARBA" id="ARBA00022692"/>
    </source>
</evidence>
<feature type="transmembrane region" description="Helical" evidence="10">
    <location>
        <begin position="6"/>
        <end position="24"/>
    </location>
</feature>
<gene>
    <name evidence="11" type="primary">ND4L</name>
</gene>
<feature type="transmembrane region" description="Helical" evidence="10">
    <location>
        <begin position="57"/>
        <end position="80"/>
    </location>
</feature>
<sequence>MIKFCYFLMFLLLALHLFLFITHYHLLSALMVLEGMVLILLVFLAVMSYRVDEGLSMYLFVLTLSVCEASMGLTLLISLVKINSNDLIMNQYL</sequence>
<keyword evidence="4 10" id="KW-0812">Transmembrane</keyword>
<keyword evidence="8 10" id="KW-0472">Membrane</keyword>
<evidence type="ECO:0000256" key="2">
    <source>
        <dbReference type="ARBA" id="ARBA00010519"/>
    </source>
</evidence>
<dbReference type="Pfam" id="PF00420">
    <property type="entry name" value="Oxidored_q2"/>
    <property type="match status" value="1"/>
</dbReference>